<sequence>MKTRHLVDPDLLAIADAFPPIDLQESTLQGIRTMFAEMSVMGDPAAFGVTRREVSVPGLTGAPDVRCLVYTPTSTGKARPAFLHIHGGGYVMGTPEGSDIRNMRVASALGAVVVAPDYRVAPEHPYPAPLDDCAAALAWLFGNADELGIDTKRVAVGGDSAGGGLAAALCLRTRDEGKYTIAFQHLVYPMLDDRTAAHGAPLDPIVGEYVWTPAANRFGWGAYLGGNTPSAPAVPARAESLAGLPPTWINIGALDLFLDENMAYARRLLADGVATELVIYPGAFHGFQMAVEAPVAQRFERDYLESLARGLGCQIKQPA</sequence>
<dbReference type="STRING" id="1280953.HOC_11688"/>
<dbReference type="OrthoDB" id="9806180at2"/>
<dbReference type="InterPro" id="IPR029058">
    <property type="entry name" value="AB_hydrolase_fold"/>
</dbReference>
<dbReference type="Gene3D" id="3.40.50.1820">
    <property type="entry name" value="alpha/beta hydrolase"/>
    <property type="match status" value="1"/>
</dbReference>
<dbReference type="eggNOG" id="COG0657">
    <property type="taxonomic scope" value="Bacteria"/>
</dbReference>
<proteinExistence type="predicted"/>
<feature type="domain" description="Alpha/beta hydrolase fold-3" evidence="2">
    <location>
        <begin position="83"/>
        <end position="288"/>
    </location>
</feature>
<reference evidence="3 4" key="1">
    <citation type="journal article" date="2014" name="Antonie Van Leeuwenhoek">
        <title>Hyphomonas beringensis sp. nov. and Hyphomonas chukchiensis sp. nov., isolated from surface seawater of the Bering Sea and Chukchi Sea.</title>
        <authorList>
            <person name="Li C."/>
            <person name="Lai Q."/>
            <person name="Li G."/>
            <person name="Dong C."/>
            <person name="Wang J."/>
            <person name="Liao Y."/>
            <person name="Shao Z."/>
        </authorList>
    </citation>
    <scope>NUCLEOTIDE SEQUENCE [LARGE SCALE GENOMIC DNA]</scope>
    <source>
        <strain evidence="3 4">SCH89</strain>
    </source>
</reference>
<evidence type="ECO:0000313" key="4">
    <source>
        <dbReference type="Proteomes" id="UP000024942"/>
    </source>
</evidence>
<organism evidence="3 4">
    <name type="scientific">Hyphomonas oceanitis SCH89</name>
    <dbReference type="NCBI Taxonomy" id="1280953"/>
    <lineage>
        <taxon>Bacteria</taxon>
        <taxon>Pseudomonadati</taxon>
        <taxon>Pseudomonadota</taxon>
        <taxon>Alphaproteobacteria</taxon>
        <taxon>Hyphomonadales</taxon>
        <taxon>Hyphomonadaceae</taxon>
        <taxon>Hyphomonas</taxon>
    </lineage>
</organism>
<dbReference type="InterPro" id="IPR013094">
    <property type="entry name" value="AB_hydrolase_3"/>
</dbReference>
<evidence type="ECO:0000256" key="1">
    <source>
        <dbReference type="ARBA" id="ARBA00022801"/>
    </source>
</evidence>
<keyword evidence="4" id="KW-1185">Reference proteome</keyword>
<dbReference type="RefSeq" id="WP_156950470.1">
    <property type="nucleotide sequence ID" value="NZ_ARYL01000016.1"/>
</dbReference>
<dbReference type="PANTHER" id="PTHR48081:SF8">
    <property type="entry name" value="ALPHA_BETA HYDROLASE FOLD-3 DOMAIN-CONTAINING PROTEIN-RELATED"/>
    <property type="match status" value="1"/>
</dbReference>
<comment type="caution">
    <text evidence="3">The sequence shown here is derived from an EMBL/GenBank/DDBJ whole genome shotgun (WGS) entry which is preliminary data.</text>
</comment>
<evidence type="ECO:0000259" key="2">
    <source>
        <dbReference type="Pfam" id="PF07859"/>
    </source>
</evidence>
<dbReference type="GO" id="GO:0016787">
    <property type="term" value="F:hydrolase activity"/>
    <property type="evidence" value="ECO:0007669"/>
    <property type="project" value="UniProtKB-KW"/>
</dbReference>
<keyword evidence="1" id="KW-0378">Hydrolase</keyword>
<dbReference type="Pfam" id="PF07859">
    <property type="entry name" value="Abhydrolase_3"/>
    <property type="match status" value="1"/>
</dbReference>
<gene>
    <name evidence="3" type="ORF">HOC_11688</name>
</gene>
<dbReference type="InterPro" id="IPR050300">
    <property type="entry name" value="GDXG_lipolytic_enzyme"/>
</dbReference>
<dbReference type="PANTHER" id="PTHR48081">
    <property type="entry name" value="AB HYDROLASE SUPERFAMILY PROTEIN C4A8.06C"/>
    <property type="match status" value="1"/>
</dbReference>
<evidence type="ECO:0000313" key="3">
    <source>
        <dbReference type="EMBL" id="KDA02223.1"/>
    </source>
</evidence>
<name>A0A059G6W9_9PROT</name>
<dbReference type="Proteomes" id="UP000024942">
    <property type="component" value="Unassembled WGS sequence"/>
</dbReference>
<dbReference type="EMBL" id="ARYL01000016">
    <property type="protein sequence ID" value="KDA02223.1"/>
    <property type="molecule type" value="Genomic_DNA"/>
</dbReference>
<dbReference type="SUPFAM" id="SSF53474">
    <property type="entry name" value="alpha/beta-Hydrolases"/>
    <property type="match status" value="1"/>
</dbReference>
<dbReference type="PATRIC" id="fig|1280953.3.peg.2359"/>
<dbReference type="AlphaFoldDB" id="A0A059G6W9"/>
<protein>
    <submittedName>
        <fullName evidence="3">Arylesterase</fullName>
    </submittedName>
</protein>
<accession>A0A059G6W9</accession>